<keyword evidence="1" id="KW-0175">Coiled coil</keyword>
<dbReference type="Gene3D" id="2.40.50.40">
    <property type="match status" value="1"/>
</dbReference>
<dbReference type="InterPro" id="IPR041588">
    <property type="entry name" value="Integrase_H2C2"/>
</dbReference>
<dbReference type="InterPro" id="IPR000953">
    <property type="entry name" value="Chromo/chromo_shadow_dom"/>
</dbReference>
<dbReference type="PROSITE" id="PS50013">
    <property type="entry name" value="CHROMO_2"/>
    <property type="match status" value="1"/>
</dbReference>
<dbReference type="InterPro" id="IPR036397">
    <property type="entry name" value="RNaseH_sf"/>
</dbReference>
<reference evidence="5 6" key="1">
    <citation type="journal article" date="2015" name="Genome Biol. Evol.">
        <title>Comparative Genomics of a Bacterivorous Green Alga Reveals Evolutionary Causalities and Consequences of Phago-Mixotrophic Mode of Nutrition.</title>
        <authorList>
            <person name="Burns J.A."/>
            <person name="Paasch A."/>
            <person name="Narechania A."/>
            <person name="Kim E."/>
        </authorList>
    </citation>
    <scope>NUCLEOTIDE SEQUENCE [LARGE SCALE GENOMIC DNA]</scope>
    <source>
        <strain evidence="5 6">PLY_AMNH</strain>
    </source>
</reference>
<keyword evidence="6" id="KW-1185">Reference proteome</keyword>
<dbReference type="FunFam" id="1.10.340.70:FF:000001">
    <property type="entry name" value="Retrovirus-related Pol polyprotein from transposon gypsy-like Protein"/>
    <property type="match status" value="1"/>
</dbReference>
<dbReference type="InterPro" id="IPR001584">
    <property type="entry name" value="Integrase_cat-core"/>
</dbReference>
<dbReference type="EMBL" id="LGRX02000543">
    <property type="protein sequence ID" value="KAK3288229.1"/>
    <property type="molecule type" value="Genomic_DNA"/>
</dbReference>
<dbReference type="InterPro" id="IPR012337">
    <property type="entry name" value="RNaseH-like_sf"/>
</dbReference>
<feature type="compositionally biased region" description="Acidic residues" evidence="2">
    <location>
        <begin position="849"/>
        <end position="861"/>
    </location>
</feature>
<dbReference type="Gene3D" id="1.10.340.70">
    <property type="match status" value="1"/>
</dbReference>
<evidence type="ECO:0000259" key="3">
    <source>
        <dbReference type="PROSITE" id="PS50013"/>
    </source>
</evidence>
<dbReference type="Gene3D" id="3.30.420.10">
    <property type="entry name" value="Ribonuclease H-like superfamily/Ribonuclease H"/>
    <property type="match status" value="1"/>
</dbReference>
<evidence type="ECO:0000256" key="1">
    <source>
        <dbReference type="SAM" id="Coils"/>
    </source>
</evidence>
<evidence type="ECO:0000313" key="6">
    <source>
        <dbReference type="Proteomes" id="UP001190700"/>
    </source>
</evidence>
<name>A0AAE0LKN0_9CHLO</name>
<feature type="compositionally biased region" description="Polar residues" evidence="2">
    <location>
        <begin position="353"/>
        <end position="368"/>
    </location>
</feature>
<accession>A0AAE0LKN0</accession>
<protein>
    <recommendedName>
        <fullName evidence="7">Integrase catalytic domain-containing protein</fullName>
    </recommendedName>
</protein>
<feature type="region of interest" description="Disordered" evidence="2">
    <location>
        <begin position="396"/>
        <end position="425"/>
    </location>
</feature>
<dbReference type="GO" id="GO:0003676">
    <property type="term" value="F:nucleic acid binding"/>
    <property type="evidence" value="ECO:0007669"/>
    <property type="project" value="InterPro"/>
</dbReference>
<dbReference type="Pfam" id="PF00385">
    <property type="entry name" value="Chromo"/>
    <property type="match status" value="1"/>
</dbReference>
<organism evidence="5 6">
    <name type="scientific">Cymbomonas tetramitiformis</name>
    <dbReference type="NCBI Taxonomy" id="36881"/>
    <lineage>
        <taxon>Eukaryota</taxon>
        <taxon>Viridiplantae</taxon>
        <taxon>Chlorophyta</taxon>
        <taxon>Pyramimonadophyceae</taxon>
        <taxon>Pyramimonadales</taxon>
        <taxon>Pyramimonadaceae</taxon>
        <taxon>Cymbomonas</taxon>
    </lineage>
</organism>
<proteinExistence type="predicted"/>
<feature type="region of interest" description="Disordered" evidence="2">
    <location>
        <begin position="816"/>
        <end position="871"/>
    </location>
</feature>
<dbReference type="SUPFAM" id="SSF53098">
    <property type="entry name" value="Ribonuclease H-like"/>
    <property type="match status" value="1"/>
</dbReference>
<feature type="domain" description="Integrase catalytic" evidence="4">
    <location>
        <begin position="1414"/>
        <end position="1578"/>
    </location>
</feature>
<evidence type="ECO:0008006" key="7">
    <source>
        <dbReference type="Google" id="ProtNLM"/>
    </source>
</evidence>
<sequence length="1782" mass="199674">MHMETKEELAQLKSLQILDEAGFACIRKGFLNSLHSEDATRRQTDIEIMRLYERLKKYCASGDGEDVKARGKQAHTTCVDLLEELKDRAAASVSSQPSSPGTVRKPNFYFVTSSMFLMEHRVSSGSTPGEAFVRMHLCNILKAPNDEDTPRSLRGNDTDFGELVALNLAEEITDAPGYVLCVVSHTHIKDEKKVLMVRYLDRTDADTHLVESALDVDTDTYLIVQPEGREAFNLGQRMLSLLQEAHGRKLNESERQQLDSYFDEMTYEDEKFAVYMGQQLPAESAFRQVALMSNEAIDKVHDRLPYLSGKPETPAEPTFIQSAPEHDWNPHGRSLYRVKLMQKKYELLLDGSDNSGQASAHASETTTVADLRTVAEMGTNRRDSLEPQELSEIAKEVSGVLDPEEARETALSSDEDSGPTVLNEVPENVDLPDILLTGLEEETDQGWDVVALAQMILQDNPIASKEQATRRAVDGQAVQVTDNWTLESPYVYVDLAQMLQTSGCEISLPFDFNGGHTREMEEALKGSAACTDATNPSTWDPENETPQRWGFLLSFKAKNKRQQPELAFVSTVKTMLYQMPKDCPYADAILIMHPRHECEVFATVTEAVVFGIDKFQEVNKVLNKSGILEGNSIYPAFKAAIKCERHLEFWFVCLTWADQWHATYMAINGNHPKQGQVTFTMFQAPALYERKLEMKRKEKYAGNYPHVRITKKNSSKVSLQGVVTRLVEARLEEQLTREKTSQENKHYEMFKRVLALFWERIEEAEKLGKEAGGKFEARKWCLADSQFKANAKPRVVGKIILGTNGQTAQYVDFPTASSRKLPSTPKTTTPIPGGKGKAPVPEVRVPMDLAEDHDSDDEDMGDVGRRRGKKQAAPEAAAMAAAMERVKEGELRSALLAVSVDDETMRLQSVGDKRKREESERDLNELKMAKEAVEAEKKKADETLASLREEMQKKVEDERLRGEKQLASALSAERDESRKTVELLTSRHAEALQMQMAEAKQREETRAEQHQATLSSFWSGQKVLQEENTKALTSRDSLLKEATESFQRTTAETAKMAHDAQAKMLENNALAQQRMLDKNADTLKEINNHHASEAAAMREILKTAVQAVTAAGPFAQMFQLGGGGFYPGAPALGAGGGSPALTTPTGSKVPGASPPSRPAMFASPPRAGPQWPGQIELTPAAKVDAEKIGESLWTDLNCEDTDKKRSAIAQYNGYKELAQHLEVSEPVLRAKLYESAGGVLHDLTGPVLVVYAPPSRQQVSRNHYPRVLPPVMQQGEAAKVRDATEPPTDSTFLEALRDEYTRQGPLRELRERVEAAPHQAAKEFRIVGDVLWRVAAGRYQLVLGENSPLREVIFWEAHDSVAAGHTGREKTLERVLRRFWWRNATEDVAKWVASCPTCQAVRPRAAYPDGLLNPHSIPLRNWQEVGVDFVTGLPLTAQGNDAFVAFTCTLSKMVHVVPIHFGGSSAQAVARIYFDMVWRQHGTLMRFVCDRDSRFHDAFWKELMRLMGVRVASTTPYNPRSDGQAEHTNRVIEDMLRSFVGANPEDWDLYATNVEFAINDSRSDVTGFTPFELCNGVSPLSQMDMFLEAAAQSVPARRKGGEAFASRRRVPIPNPVVVDGQAEAHVDKILAYRVRKIRGKTVPEWKVRWTGYSAAHDQWRTREKMDRGGENQQLKEFEARRLNQQAERINAAKYQRSKRKDHTSADLLALQGVTLAQLLEHPCDGFEQEPPEACYLPWEHLEQMEDGSMAIVSELMDKQEWRPVRILVLFRGTGSVEKSFTQ</sequence>
<dbReference type="Pfam" id="PF17921">
    <property type="entry name" value="Integrase_H2C2"/>
    <property type="match status" value="1"/>
</dbReference>
<dbReference type="PANTHER" id="PTHR37984">
    <property type="entry name" value="PROTEIN CBG26694"/>
    <property type="match status" value="1"/>
</dbReference>
<comment type="caution">
    <text evidence="5">The sequence shown here is derived from an EMBL/GenBank/DDBJ whole genome shotgun (WGS) entry which is preliminary data.</text>
</comment>
<feature type="domain" description="Chromo" evidence="3">
    <location>
        <begin position="1624"/>
        <end position="1689"/>
    </location>
</feature>
<evidence type="ECO:0000313" key="5">
    <source>
        <dbReference type="EMBL" id="KAK3288229.1"/>
    </source>
</evidence>
<feature type="region of interest" description="Disordered" evidence="2">
    <location>
        <begin position="353"/>
        <end position="373"/>
    </location>
</feature>
<dbReference type="InterPro" id="IPR050951">
    <property type="entry name" value="Retrovirus_Pol_polyprotein"/>
</dbReference>
<dbReference type="InterPro" id="IPR016197">
    <property type="entry name" value="Chromo-like_dom_sf"/>
</dbReference>
<dbReference type="PANTHER" id="PTHR37984:SF5">
    <property type="entry name" value="PROTEIN NYNRIN-LIKE"/>
    <property type="match status" value="1"/>
</dbReference>
<evidence type="ECO:0000259" key="4">
    <source>
        <dbReference type="PROSITE" id="PS50994"/>
    </source>
</evidence>
<feature type="coiled-coil region" evidence="1">
    <location>
        <begin position="916"/>
        <end position="957"/>
    </location>
</feature>
<dbReference type="Proteomes" id="UP001190700">
    <property type="component" value="Unassembled WGS sequence"/>
</dbReference>
<dbReference type="SMART" id="SM00298">
    <property type="entry name" value="CHROMO"/>
    <property type="match status" value="1"/>
</dbReference>
<dbReference type="SUPFAM" id="SSF54160">
    <property type="entry name" value="Chromo domain-like"/>
    <property type="match status" value="1"/>
</dbReference>
<dbReference type="GO" id="GO:0015074">
    <property type="term" value="P:DNA integration"/>
    <property type="evidence" value="ECO:0007669"/>
    <property type="project" value="InterPro"/>
</dbReference>
<dbReference type="PROSITE" id="PS50994">
    <property type="entry name" value="INTEGRASE"/>
    <property type="match status" value="1"/>
</dbReference>
<feature type="region of interest" description="Disordered" evidence="2">
    <location>
        <begin position="1136"/>
        <end position="1168"/>
    </location>
</feature>
<evidence type="ECO:0000256" key="2">
    <source>
        <dbReference type="SAM" id="MobiDB-lite"/>
    </source>
</evidence>
<dbReference type="InterPro" id="IPR023780">
    <property type="entry name" value="Chromo_domain"/>
</dbReference>
<gene>
    <name evidence="5" type="ORF">CYMTET_4285</name>
</gene>